<dbReference type="RefSeq" id="WP_186955163.1">
    <property type="nucleotide sequence ID" value="NZ_JACOFX010000011.1"/>
</dbReference>
<evidence type="ECO:0000313" key="2">
    <source>
        <dbReference type="Proteomes" id="UP000646911"/>
    </source>
</evidence>
<name>A0ABR6ZE82_9BURK</name>
<dbReference type="EMBL" id="JACOFX010000011">
    <property type="protein sequence ID" value="MBC3909640.1"/>
    <property type="molecule type" value="Genomic_DNA"/>
</dbReference>
<proteinExistence type="predicted"/>
<dbReference type="Proteomes" id="UP000646911">
    <property type="component" value="Unassembled WGS sequence"/>
</dbReference>
<gene>
    <name evidence="1" type="ORF">H8L47_18915</name>
</gene>
<comment type="caution">
    <text evidence="1">The sequence shown here is derived from an EMBL/GenBank/DDBJ whole genome shotgun (WGS) entry which is preliminary data.</text>
</comment>
<sequence length="344" mass="38562">MDYRDKCNLDRAWLMGSTPVLIKNGPPEEIQYLQLGQEVLSHCEQTGEIGFRKITHIFVQEDVPTYLLYYGGYSAENANDFELRSIEAEPSLALFVLNKGWTLLRNLLAGDVVKSFDLTCFSPGTCIADSFSCAKQTVLGIAPSGLNRKVFSLALEDFDTYFVREEGFLVLEQTNGRLMLEKRSSDHDATRHSNIGGFPSDALVSIKGGHKSEMQFIMPGTEVLSRCVTTGDLRYRKVLRRIVHESMPAYYLGYDFYGQNQGVVAAIGQQFFVSGSGWTNLSEIKIGDLLEVNDGSTISVKILKKEVDEQEHYFNYCMLEIEGSDSYCVNDGLYVRGFALNFPS</sequence>
<keyword evidence="2" id="KW-1185">Reference proteome</keyword>
<evidence type="ECO:0000313" key="1">
    <source>
        <dbReference type="EMBL" id="MBC3909640.1"/>
    </source>
</evidence>
<accession>A0ABR6ZE82</accession>
<reference evidence="1 2" key="1">
    <citation type="submission" date="2020-08" db="EMBL/GenBank/DDBJ databases">
        <title>Novel species isolated from subtropical streams in China.</title>
        <authorList>
            <person name="Lu H."/>
        </authorList>
    </citation>
    <scope>NUCLEOTIDE SEQUENCE [LARGE SCALE GENOMIC DNA]</scope>
    <source>
        <strain evidence="1 2">NL8W</strain>
    </source>
</reference>
<dbReference type="Gene3D" id="2.170.16.10">
    <property type="entry name" value="Hedgehog/Intein (Hint) domain"/>
    <property type="match status" value="2"/>
</dbReference>
<organism evidence="1 2">
    <name type="scientific">Undibacterium umbellatum</name>
    <dbReference type="NCBI Taxonomy" id="2762300"/>
    <lineage>
        <taxon>Bacteria</taxon>
        <taxon>Pseudomonadati</taxon>
        <taxon>Pseudomonadota</taxon>
        <taxon>Betaproteobacteria</taxon>
        <taxon>Burkholderiales</taxon>
        <taxon>Oxalobacteraceae</taxon>
        <taxon>Undibacterium</taxon>
    </lineage>
</organism>
<protein>
    <submittedName>
        <fullName evidence="1">Uncharacterized protein</fullName>
    </submittedName>
</protein>
<dbReference type="InterPro" id="IPR036844">
    <property type="entry name" value="Hint_dom_sf"/>
</dbReference>
<dbReference type="SUPFAM" id="SSF51294">
    <property type="entry name" value="Hedgehog/intein (Hint) domain"/>
    <property type="match status" value="2"/>
</dbReference>